<evidence type="ECO:0000313" key="1">
    <source>
        <dbReference type="EMBL" id="KTC70260.1"/>
    </source>
</evidence>
<gene>
    <name evidence="2" type="primary">fcbC</name>
    <name evidence="1" type="ORF">Lbir_1843</name>
    <name evidence="2" type="ORF">NCTC12437_00085</name>
</gene>
<dbReference type="Proteomes" id="UP000054735">
    <property type="component" value="Unassembled WGS sequence"/>
</dbReference>
<sequence length="131" mass="14867">MTNKNKIHQRCFSIAWGDMDALGHVNNARYFDYFQEARIEWLATLNIKLTENTGPVVIHVACTFLKPVIYPASLVLDSSIHSIGRSSFVIDHDLFQNDELMAQGVSKIVWVDYRLNKSIPIPDEVRAAFTG</sequence>
<protein>
    <submittedName>
        <fullName evidence="2">Thiesterase</fullName>
    </submittedName>
</protein>
<evidence type="ECO:0000313" key="3">
    <source>
        <dbReference type="Proteomes" id="UP000054735"/>
    </source>
</evidence>
<evidence type="ECO:0000313" key="2">
    <source>
        <dbReference type="EMBL" id="STX30332.1"/>
    </source>
</evidence>
<dbReference type="CDD" id="cd00586">
    <property type="entry name" value="4HBT"/>
    <property type="match status" value="1"/>
</dbReference>
<dbReference type="Pfam" id="PF13279">
    <property type="entry name" value="4HBT_2"/>
    <property type="match status" value="1"/>
</dbReference>
<dbReference type="PANTHER" id="PTHR31793">
    <property type="entry name" value="4-HYDROXYBENZOYL-COA THIOESTERASE FAMILY MEMBER"/>
    <property type="match status" value="1"/>
</dbReference>
<dbReference type="InterPro" id="IPR029069">
    <property type="entry name" value="HotDog_dom_sf"/>
</dbReference>
<dbReference type="PANTHER" id="PTHR31793:SF24">
    <property type="entry name" value="LONG-CHAIN ACYL-COA THIOESTERASE FADM"/>
    <property type="match status" value="1"/>
</dbReference>
<dbReference type="RefSeq" id="WP_058523877.1">
    <property type="nucleotide sequence ID" value="NZ_CAAAHV010000015.1"/>
</dbReference>
<dbReference type="OrthoDB" id="9799036at2"/>
<name>A0A378I646_9GAMM</name>
<dbReference type="Proteomes" id="UP000255066">
    <property type="component" value="Unassembled WGS sequence"/>
</dbReference>
<dbReference type="AlphaFoldDB" id="A0A378I646"/>
<dbReference type="Gene3D" id="3.10.129.10">
    <property type="entry name" value="Hotdog Thioesterase"/>
    <property type="match status" value="1"/>
</dbReference>
<dbReference type="STRING" id="28083.Lbir_1843"/>
<dbReference type="GO" id="GO:0047617">
    <property type="term" value="F:fatty acyl-CoA hydrolase activity"/>
    <property type="evidence" value="ECO:0007669"/>
    <property type="project" value="TreeGrafter"/>
</dbReference>
<evidence type="ECO:0000313" key="4">
    <source>
        <dbReference type="Proteomes" id="UP000255066"/>
    </source>
</evidence>
<dbReference type="EMBL" id="LNXT01000025">
    <property type="protein sequence ID" value="KTC70260.1"/>
    <property type="molecule type" value="Genomic_DNA"/>
</dbReference>
<reference evidence="1 3" key="1">
    <citation type="submission" date="2015-11" db="EMBL/GenBank/DDBJ databases">
        <title>Genomic analysis of 38 Legionella species identifies large and diverse effector repertoires.</title>
        <authorList>
            <person name="Burstein D."/>
            <person name="Amaro F."/>
            <person name="Zusman T."/>
            <person name="Lifshitz Z."/>
            <person name="Cohen O."/>
            <person name="Gilbert J.A."/>
            <person name="Pupko T."/>
            <person name="Shuman H.A."/>
            <person name="Segal G."/>
        </authorList>
    </citation>
    <scope>NUCLEOTIDE SEQUENCE [LARGE SCALE GENOMIC DNA]</scope>
    <source>
        <strain evidence="1 3">CDC#1407-AL-14</strain>
    </source>
</reference>
<dbReference type="InterPro" id="IPR050563">
    <property type="entry name" value="4-hydroxybenzoyl-CoA_TE"/>
</dbReference>
<accession>A0A378I646</accession>
<keyword evidence="3" id="KW-1185">Reference proteome</keyword>
<reference evidence="2 4" key="2">
    <citation type="submission" date="2018-06" db="EMBL/GenBank/DDBJ databases">
        <authorList>
            <consortium name="Pathogen Informatics"/>
            <person name="Doyle S."/>
        </authorList>
    </citation>
    <scope>NUCLEOTIDE SEQUENCE [LARGE SCALE GENOMIC DNA]</scope>
    <source>
        <strain evidence="2 4">NCTC12437</strain>
    </source>
</reference>
<proteinExistence type="predicted"/>
<dbReference type="SUPFAM" id="SSF54637">
    <property type="entry name" value="Thioesterase/thiol ester dehydrase-isomerase"/>
    <property type="match status" value="1"/>
</dbReference>
<organism evidence="2 4">
    <name type="scientific">Legionella birminghamensis</name>
    <dbReference type="NCBI Taxonomy" id="28083"/>
    <lineage>
        <taxon>Bacteria</taxon>
        <taxon>Pseudomonadati</taxon>
        <taxon>Pseudomonadota</taxon>
        <taxon>Gammaproteobacteria</taxon>
        <taxon>Legionellales</taxon>
        <taxon>Legionellaceae</taxon>
        <taxon>Legionella</taxon>
    </lineage>
</organism>
<dbReference type="EMBL" id="UGNW01000001">
    <property type="protein sequence ID" value="STX30332.1"/>
    <property type="molecule type" value="Genomic_DNA"/>
</dbReference>